<evidence type="ECO:0000256" key="1">
    <source>
        <dbReference type="PROSITE-ProRule" id="PRU00047"/>
    </source>
</evidence>
<dbReference type="GO" id="GO:0003676">
    <property type="term" value="F:nucleic acid binding"/>
    <property type="evidence" value="ECO:0007669"/>
    <property type="project" value="InterPro"/>
</dbReference>
<keyword evidence="1" id="KW-0479">Metal-binding</keyword>
<dbReference type="InterPro" id="IPR036875">
    <property type="entry name" value="Znf_CCHC_sf"/>
</dbReference>
<organism evidence="3 4">
    <name type="scientific">Trichuris muris</name>
    <name type="common">Mouse whipworm</name>
    <dbReference type="NCBI Taxonomy" id="70415"/>
    <lineage>
        <taxon>Eukaryota</taxon>
        <taxon>Metazoa</taxon>
        <taxon>Ecdysozoa</taxon>
        <taxon>Nematoda</taxon>
        <taxon>Enoplea</taxon>
        <taxon>Dorylaimia</taxon>
        <taxon>Trichinellida</taxon>
        <taxon>Trichuridae</taxon>
        <taxon>Trichuris</taxon>
    </lineage>
</organism>
<keyword evidence="1" id="KW-0863">Zinc-finger</keyword>
<keyword evidence="3" id="KW-1185">Reference proteome</keyword>
<dbReference type="WBParaSite" id="TMUE_1000005225.1">
    <property type="protein sequence ID" value="TMUE_1000005225.1"/>
    <property type="gene ID" value="WBGene00295378"/>
</dbReference>
<dbReference type="Gene3D" id="4.10.60.10">
    <property type="entry name" value="Zinc finger, CCHC-type"/>
    <property type="match status" value="1"/>
</dbReference>
<feature type="domain" description="CCHC-type" evidence="2">
    <location>
        <begin position="117"/>
        <end position="132"/>
    </location>
</feature>
<dbReference type="GO" id="GO:0019899">
    <property type="term" value="F:enzyme binding"/>
    <property type="evidence" value="ECO:0007669"/>
    <property type="project" value="UniProtKB-ARBA"/>
</dbReference>
<name>A0A5S6QDR0_TRIMR</name>
<evidence type="ECO:0000313" key="3">
    <source>
        <dbReference type="Proteomes" id="UP000046395"/>
    </source>
</evidence>
<dbReference type="SUPFAM" id="SSF57756">
    <property type="entry name" value="Retrovirus zinc finger-like domains"/>
    <property type="match status" value="1"/>
</dbReference>
<dbReference type="GO" id="GO:0008270">
    <property type="term" value="F:zinc ion binding"/>
    <property type="evidence" value="ECO:0007669"/>
    <property type="project" value="UniProtKB-KW"/>
</dbReference>
<dbReference type="SMART" id="SM00343">
    <property type="entry name" value="ZnF_C2HC"/>
    <property type="match status" value="1"/>
</dbReference>
<evidence type="ECO:0000259" key="2">
    <source>
        <dbReference type="PROSITE" id="PS50158"/>
    </source>
</evidence>
<dbReference type="Pfam" id="PF14223">
    <property type="entry name" value="Retrotran_gag_2"/>
    <property type="match status" value="1"/>
</dbReference>
<protein>
    <submittedName>
        <fullName evidence="4">CCHC-type domain-containing protein</fullName>
    </submittedName>
</protein>
<keyword evidence="1" id="KW-0862">Zinc</keyword>
<dbReference type="InterPro" id="IPR001878">
    <property type="entry name" value="Znf_CCHC"/>
</dbReference>
<dbReference type="AlphaFoldDB" id="A0A5S6QDR0"/>
<reference evidence="4" key="1">
    <citation type="submission" date="2019-12" db="UniProtKB">
        <authorList>
            <consortium name="WormBaseParasite"/>
        </authorList>
    </citation>
    <scope>IDENTIFICATION</scope>
</reference>
<dbReference type="Proteomes" id="UP000046395">
    <property type="component" value="Unassembled WGS sequence"/>
</dbReference>
<accession>A0A5S6QDR0</accession>
<evidence type="ECO:0000313" key="4">
    <source>
        <dbReference type="WBParaSite" id="TMUE_1000005225.1"/>
    </source>
</evidence>
<dbReference type="Pfam" id="PF00098">
    <property type="entry name" value="zf-CCHC"/>
    <property type="match status" value="1"/>
</dbReference>
<sequence length="140" mass="15796">MNEGDDVKDHLTSFFNCVDKLKEMGSIIDDDLLSIMMLLTLPPAYDSFKQAVEAQDDLPKPEVLKVKILESAENLKLSLDKPDTLLIKKNPQRNGKLDFRRRYAGNKDTELKQPVLCYVCGKPGHKANVCPDSKTSHMHP</sequence>
<dbReference type="PROSITE" id="PS50158">
    <property type="entry name" value="ZF_CCHC"/>
    <property type="match status" value="1"/>
</dbReference>
<proteinExistence type="predicted"/>